<proteinExistence type="predicted"/>
<gene>
    <name evidence="1" type="ORF">O6B32_07285</name>
</gene>
<name>A0A381E5Z6_9BACT</name>
<reference evidence="1" key="1">
    <citation type="submission" date="2022-12" db="EMBL/GenBank/DDBJ databases">
        <title>Species Delineation and Comparative Genomics within the Campylobacter ureolyticus Complex.</title>
        <authorList>
            <person name="Maki J."/>
            <person name="Howard M."/>
            <person name="Connelly S."/>
            <person name="Hardy D.J."/>
            <person name="Cameron A."/>
        </authorList>
    </citation>
    <scope>NUCLEOTIDE SEQUENCE</scope>
    <source>
        <strain evidence="1">URMC_787</strain>
    </source>
</reference>
<organism evidence="1 2">
    <name type="scientific">Campylobacter ureolyticus</name>
    <dbReference type="NCBI Taxonomy" id="827"/>
    <lineage>
        <taxon>Bacteria</taxon>
        <taxon>Pseudomonadati</taxon>
        <taxon>Campylobacterota</taxon>
        <taxon>Epsilonproteobacteria</taxon>
        <taxon>Campylobacterales</taxon>
        <taxon>Campylobacteraceae</taxon>
        <taxon>Campylobacter</taxon>
    </lineage>
</organism>
<dbReference type="RefSeq" id="WP_016647240.1">
    <property type="nucleotide sequence ID" value="NZ_BQNW01000001.1"/>
</dbReference>
<sequence>MINFIITTLFILFVVYLIVGMNKQILDKNNKDRKKDEIID</sequence>
<evidence type="ECO:0000313" key="2">
    <source>
        <dbReference type="Proteomes" id="UP001075225"/>
    </source>
</evidence>
<evidence type="ECO:0000313" key="1">
    <source>
        <dbReference type="EMBL" id="MCZ6160283.1"/>
    </source>
</evidence>
<protein>
    <submittedName>
        <fullName evidence="1">Uncharacterized protein</fullName>
    </submittedName>
</protein>
<accession>A0A381E5Z6</accession>
<dbReference type="GeneID" id="77176750"/>
<dbReference type="AlphaFoldDB" id="A0A381E5Z6"/>
<dbReference type="Proteomes" id="UP001075225">
    <property type="component" value="Unassembled WGS sequence"/>
</dbReference>
<dbReference type="EMBL" id="JAPXGO010000006">
    <property type="protein sequence ID" value="MCZ6160283.1"/>
    <property type="molecule type" value="Genomic_DNA"/>
</dbReference>
<comment type="caution">
    <text evidence="1">The sequence shown here is derived from an EMBL/GenBank/DDBJ whole genome shotgun (WGS) entry which is preliminary data.</text>
</comment>